<comment type="caution">
    <text evidence="2">The sequence shown here is derived from an EMBL/GenBank/DDBJ whole genome shotgun (WGS) entry which is preliminary data.</text>
</comment>
<reference evidence="2 3" key="1">
    <citation type="submission" date="2023-03" db="EMBL/GenBank/DDBJ databases">
        <title>Genome insight into feeding habits of ladybird beetles.</title>
        <authorList>
            <person name="Li H.-S."/>
            <person name="Huang Y.-H."/>
            <person name="Pang H."/>
        </authorList>
    </citation>
    <scope>NUCLEOTIDE SEQUENCE [LARGE SCALE GENOMIC DNA]</scope>
    <source>
        <strain evidence="2">SYSU_2023b</strain>
        <tissue evidence="2">Whole body</tissue>
    </source>
</reference>
<feature type="compositionally biased region" description="Low complexity" evidence="1">
    <location>
        <begin position="99"/>
        <end position="108"/>
    </location>
</feature>
<sequence length="167" mass="18773">MLTSDTYVERPHFFFNLAKRFKLYDNTFQYSSKYQAIVKKNKKPTTESTTAIPFSTGSTTNTNVSKSEITQSSSPPIISSSPPSAETISQVNAEEHSSTDTAYSSSPSHHTGKIELDLEQNPAYPTLPDIITMNMNTDESELILEVMLIKAFLQKKSISRNREYCRC</sequence>
<evidence type="ECO:0000313" key="2">
    <source>
        <dbReference type="EMBL" id="KAK9886123.1"/>
    </source>
</evidence>
<evidence type="ECO:0000256" key="1">
    <source>
        <dbReference type="SAM" id="MobiDB-lite"/>
    </source>
</evidence>
<feature type="region of interest" description="Disordered" evidence="1">
    <location>
        <begin position="39"/>
        <end position="112"/>
    </location>
</feature>
<proteinExistence type="predicted"/>
<evidence type="ECO:0000313" key="3">
    <source>
        <dbReference type="Proteomes" id="UP001431783"/>
    </source>
</evidence>
<protein>
    <submittedName>
        <fullName evidence="2">Uncharacterized protein</fullName>
    </submittedName>
</protein>
<keyword evidence="3" id="KW-1185">Reference proteome</keyword>
<dbReference type="Proteomes" id="UP001431783">
    <property type="component" value="Unassembled WGS sequence"/>
</dbReference>
<organism evidence="2 3">
    <name type="scientific">Henosepilachna vigintioctopunctata</name>
    <dbReference type="NCBI Taxonomy" id="420089"/>
    <lineage>
        <taxon>Eukaryota</taxon>
        <taxon>Metazoa</taxon>
        <taxon>Ecdysozoa</taxon>
        <taxon>Arthropoda</taxon>
        <taxon>Hexapoda</taxon>
        <taxon>Insecta</taxon>
        <taxon>Pterygota</taxon>
        <taxon>Neoptera</taxon>
        <taxon>Endopterygota</taxon>
        <taxon>Coleoptera</taxon>
        <taxon>Polyphaga</taxon>
        <taxon>Cucujiformia</taxon>
        <taxon>Coccinelloidea</taxon>
        <taxon>Coccinellidae</taxon>
        <taxon>Epilachninae</taxon>
        <taxon>Epilachnini</taxon>
        <taxon>Henosepilachna</taxon>
    </lineage>
</organism>
<dbReference type="AlphaFoldDB" id="A0AAW1UYE9"/>
<accession>A0AAW1UYE9</accession>
<feature type="compositionally biased region" description="Polar residues" evidence="1">
    <location>
        <begin position="46"/>
        <end position="66"/>
    </location>
</feature>
<dbReference type="EMBL" id="JARQZJ010000098">
    <property type="protein sequence ID" value="KAK9886123.1"/>
    <property type="molecule type" value="Genomic_DNA"/>
</dbReference>
<name>A0AAW1UYE9_9CUCU</name>
<feature type="compositionally biased region" description="Low complexity" evidence="1">
    <location>
        <begin position="67"/>
        <end position="90"/>
    </location>
</feature>
<gene>
    <name evidence="2" type="ORF">WA026_014909</name>
</gene>